<evidence type="ECO:0000256" key="1">
    <source>
        <dbReference type="SAM" id="MobiDB-lite"/>
    </source>
</evidence>
<dbReference type="OrthoDB" id="445966at2759"/>
<dbReference type="EMBL" id="LSRX01001297">
    <property type="protein sequence ID" value="OLP81261.1"/>
    <property type="molecule type" value="Genomic_DNA"/>
</dbReference>
<feature type="region of interest" description="Disordered" evidence="1">
    <location>
        <begin position="366"/>
        <end position="534"/>
    </location>
</feature>
<sequence length="695" mass="77549">MAAGAAAAAERGLLRLLQRLDEKAKEEALKKEQEAEKEEKEEKEEETKEEGKRTAEKAERESDSELRRYLQTELSELSGVWSKSSESSLVRSLGEHLERLSCAVCAKAVRAFVPLQDEIEKQMAALTDAFNAWLAENLETSTELELSEEACRSILEHLKALEEMSYLRSCYRWVAHTEAKVRFLMALALVLRALGSSKNIEETSLREISDRLLQRFFGEGEDSLEASRQRCFVWLEGRLGRYDKQWRGTAEKAKALGFQGELRRHLGRALEKELKEKEKLAQLADSAEHSEFSFLELQCWPMAGCGVAKALVSFVADYSLQSCPEHSLQPAALLHVLNELLDPFDVEESRGRQGGVRLNATWEAMKAESDAPPPPPPPSKEAKPPTKARPSATSSTKPPAEAPAEAQPPSPKAAAPAAADAGSGAVPEDAKAPGQAPQAQDTQKRSRSRSSSASLQPKLLKARKKEPKEPKEPKASKDKGEAGEAEESKEAEAGKEKRSSRSSSEPPEPKAKKAPPPNHSSHVNAGAQYFYPMPWGPHMVPGMMPGHRPGLPLTMLPQPYLMPGMPMMGMDKKKKDKHDKHDRRKEKHRKEKEREKVRDESESESTRERKRRKKKEKAAKKDKKASDFLGASVAYEKELSLREIILRLLEAENRKVLLLQDPGEKMLRRIISAEDVWRLLIGPEKAASSLQEVTL</sequence>
<evidence type="ECO:0000313" key="2">
    <source>
        <dbReference type="EMBL" id="OLP81261.1"/>
    </source>
</evidence>
<keyword evidence="3" id="KW-1185">Reference proteome</keyword>
<feature type="compositionally biased region" description="Basic and acidic residues" evidence="1">
    <location>
        <begin position="592"/>
        <end position="607"/>
    </location>
</feature>
<accession>A0A1Q9CEB6</accession>
<feature type="region of interest" description="Disordered" evidence="1">
    <location>
        <begin position="562"/>
        <end position="625"/>
    </location>
</feature>
<comment type="caution">
    <text evidence="2">The sequence shown here is derived from an EMBL/GenBank/DDBJ whole genome shotgun (WGS) entry which is preliminary data.</text>
</comment>
<feature type="compositionally biased region" description="Basic residues" evidence="1">
    <location>
        <begin position="572"/>
        <end position="591"/>
    </location>
</feature>
<dbReference type="PANTHER" id="PTHR48134">
    <property type="entry name" value="GLYCOPROTEIN 96-92-RELATED-RELATED"/>
    <property type="match status" value="1"/>
</dbReference>
<name>A0A1Q9CEB6_SYMMI</name>
<feature type="region of interest" description="Disordered" evidence="1">
    <location>
        <begin position="26"/>
        <end position="65"/>
    </location>
</feature>
<feature type="compositionally biased region" description="Low complexity" evidence="1">
    <location>
        <begin position="449"/>
        <end position="459"/>
    </location>
</feature>
<feature type="compositionally biased region" description="Low complexity" evidence="1">
    <location>
        <begin position="412"/>
        <end position="425"/>
    </location>
</feature>
<proteinExistence type="predicted"/>
<gene>
    <name evidence="2" type="ORF">AK812_SmicGene38217</name>
</gene>
<dbReference type="AlphaFoldDB" id="A0A1Q9CEB6"/>
<dbReference type="PANTHER" id="PTHR48134:SF2">
    <property type="entry name" value="OS04G0609100 PROTEIN"/>
    <property type="match status" value="1"/>
</dbReference>
<dbReference type="Proteomes" id="UP000186817">
    <property type="component" value="Unassembled WGS sequence"/>
</dbReference>
<organism evidence="2 3">
    <name type="scientific">Symbiodinium microadriaticum</name>
    <name type="common">Dinoflagellate</name>
    <name type="synonym">Zooxanthella microadriatica</name>
    <dbReference type="NCBI Taxonomy" id="2951"/>
    <lineage>
        <taxon>Eukaryota</taxon>
        <taxon>Sar</taxon>
        <taxon>Alveolata</taxon>
        <taxon>Dinophyceae</taxon>
        <taxon>Suessiales</taxon>
        <taxon>Symbiodiniaceae</taxon>
        <taxon>Symbiodinium</taxon>
    </lineage>
</organism>
<feature type="compositionally biased region" description="Basic residues" evidence="1">
    <location>
        <begin position="608"/>
        <end position="623"/>
    </location>
</feature>
<reference evidence="2 3" key="1">
    <citation type="submission" date="2016-02" db="EMBL/GenBank/DDBJ databases">
        <title>Genome analysis of coral dinoflagellate symbionts highlights evolutionary adaptations to a symbiotic lifestyle.</title>
        <authorList>
            <person name="Aranda M."/>
            <person name="Li Y."/>
            <person name="Liew Y.J."/>
            <person name="Baumgarten S."/>
            <person name="Simakov O."/>
            <person name="Wilson M."/>
            <person name="Piel J."/>
            <person name="Ashoor H."/>
            <person name="Bougouffa S."/>
            <person name="Bajic V.B."/>
            <person name="Ryu T."/>
            <person name="Ravasi T."/>
            <person name="Bayer T."/>
            <person name="Micklem G."/>
            <person name="Kim H."/>
            <person name="Bhak J."/>
            <person name="Lajeunesse T.C."/>
            <person name="Voolstra C.R."/>
        </authorList>
    </citation>
    <scope>NUCLEOTIDE SEQUENCE [LARGE SCALE GENOMIC DNA]</scope>
    <source>
        <strain evidence="2 3">CCMP2467</strain>
    </source>
</reference>
<feature type="compositionally biased region" description="Low complexity" evidence="1">
    <location>
        <begin position="388"/>
        <end position="405"/>
    </location>
</feature>
<feature type="compositionally biased region" description="Basic and acidic residues" evidence="1">
    <location>
        <begin position="466"/>
        <end position="499"/>
    </location>
</feature>
<evidence type="ECO:0000313" key="3">
    <source>
        <dbReference type="Proteomes" id="UP000186817"/>
    </source>
</evidence>
<protein>
    <submittedName>
        <fullName evidence="2">Uncharacterized protein</fullName>
    </submittedName>
</protein>